<dbReference type="Proteomes" id="UP000036403">
    <property type="component" value="Unassembled WGS sequence"/>
</dbReference>
<name>A0A0J7JYC4_LASNI</name>
<reference evidence="1 2" key="1">
    <citation type="submission" date="2015-04" db="EMBL/GenBank/DDBJ databases">
        <title>Lasius niger genome sequencing.</title>
        <authorList>
            <person name="Konorov E.A."/>
            <person name="Nikitin M.A."/>
            <person name="Kirill M.V."/>
            <person name="Chang P."/>
        </authorList>
    </citation>
    <scope>NUCLEOTIDE SEQUENCE [LARGE SCALE GENOMIC DNA]</scope>
    <source>
        <tissue evidence="1">Whole</tissue>
    </source>
</reference>
<evidence type="ECO:0000313" key="1">
    <source>
        <dbReference type="EMBL" id="KMQ83062.1"/>
    </source>
</evidence>
<evidence type="ECO:0000313" key="2">
    <source>
        <dbReference type="Proteomes" id="UP000036403"/>
    </source>
</evidence>
<dbReference type="PaxDb" id="67767-A0A0J7JYC4"/>
<dbReference type="EMBL" id="LBMM01021527">
    <property type="protein sequence ID" value="KMQ83062.1"/>
    <property type="molecule type" value="Genomic_DNA"/>
</dbReference>
<organism evidence="1 2">
    <name type="scientific">Lasius niger</name>
    <name type="common">Black garden ant</name>
    <dbReference type="NCBI Taxonomy" id="67767"/>
    <lineage>
        <taxon>Eukaryota</taxon>
        <taxon>Metazoa</taxon>
        <taxon>Ecdysozoa</taxon>
        <taxon>Arthropoda</taxon>
        <taxon>Hexapoda</taxon>
        <taxon>Insecta</taxon>
        <taxon>Pterygota</taxon>
        <taxon>Neoptera</taxon>
        <taxon>Endopterygota</taxon>
        <taxon>Hymenoptera</taxon>
        <taxon>Apocrita</taxon>
        <taxon>Aculeata</taxon>
        <taxon>Formicoidea</taxon>
        <taxon>Formicidae</taxon>
        <taxon>Formicinae</taxon>
        <taxon>Lasius</taxon>
        <taxon>Lasius</taxon>
    </lineage>
</organism>
<dbReference type="OrthoDB" id="6337960at2759"/>
<protein>
    <submittedName>
        <fullName evidence="1">Uncharacterized protein</fullName>
    </submittedName>
</protein>
<sequence>MGNYMTKLLLHTNESQKESNEQAVKQQMATDSSMCTPTLPEKRVLCDPRSISSGISRTPIEVKCTPVAVTKRAPTAIPEYLQKKKYLETDMDVVMPPLSPRKHLVPKLIDSDQRSDSVCII</sequence>
<proteinExistence type="predicted"/>
<accession>A0A0J7JYC4</accession>
<dbReference type="AlphaFoldDB" id="A0A0J7JYC4"/>
<gene>
    <name evidence="1" type="ORF">RF55_21048</name>
</gene>
<comment type="caution">
    <text evidence="1">The sequence shown here is derived from an EMBL/GenBank/DDBJ whole genome shotgun (WGS) entry which is preliminary data.</text>
</comment>
<keyword evidence="2" id="KW-1185">Reference proteome</keyword>